<name>A0A0V1L155_9BILA</name>
<comment type="caution">
    <text evidence="1">The sequence shown here is derived from an EMBL/GenBank/DDBJ whole genome shotgun (WGS) entry which is preliminary data.</text>
</comment>
<gene>
    <name evidence="1" type="ORF">T02_10617</name>
</gene>
<organism evidence="1 2">
    <name type="scientific">Trichinella nativa</name>
    <dbReference type="NCBI Taxonomy" id="6335"/>
    <lineage>
        <taxon>Eukaryota</taxon>
        <taxon>Metazoa</taxon>
        <taxon>Ecdysozoa</taxon>
        <taxon>Nematoda</taxon>
        <taxon>Enoplea</taxon>
        <taxon>Dorylaimia</taxon>
        <taxon>Trichinellida</taxon>
        <taxon>Trichinellidae</taxon>
        <taxon>Trichinella</taxon>
    </lineage>
</organism>
<sequence>MKKQSHLEEMMRRYSMQNKIINKNDNYCTMLNTSKKVSQKSLRFCSDSRSSFSLSVPSSECMVTDALAVLLVVKEIE</sequence>
<proteinExistence type="predicted"/>
<evidence type="ECO:0000313" key="1">
    <source>
        <dbReference type="EMBL" id="KRZ53296.1"/>
    </source>
</evidence>
<reference evidence="1 2" key="1">
    <citation type="submission" date="2015-05" db="EMBL/GenBank/DDBJ databases">
        <title>Evolution of Trichinella species and genotypes.</title>
        <authorList>
            <person name="Korhonen P.K."/>
            <person name="Edoardo P."/>
            <person name="Giuseppe L.R."/>
            <person name="Gasser R.B."/>
        </authorList>
    </citation>
    <scope>NUCLEOTIDE SEQUENCE [LARGE SCALE GENOMIC DNA]</scope>
    <source>
        <strain evidence="1">ISS10</strain>
    </source>
</reference>
<accession>A0A0V1L155</accession>
<protein>
    <submittedName>
        <fullName evidence="1">Uncharacterized protein</fullName>
    </submittedName>
</protein>
<dbReference type="EMBL" id="JYDW01000168">
    <property type="protein sequence ID" value="KRZ53296.1"/>
    <property type="molecule type" value="Genomic_DNA"/>
</dbReference>
<dbReference type="AlphaFoldDB" id="A0A0V1L155"/>
<evidence type="ECO:0000313" key="2">
    <source>
        <dbReference type="Proteomes" id="UP000054721"/>
    </source>
</evidence>
<keyword evidence="2" id="KW-1185">Reference proteome</keyword>
<dbReference type="Proteomes" id="UP000054721">
    <property type="component" value="Unassembled WGS sequence"/>
</dbReference>